<sequence>MFHRGKLIVSKMAMWVEDPDWDDSGGSGDGAFADEYSGDSDDEDYQDSSGSGDGETPPVTDTGSKTEEEMYFEDSTPKQKAAVPGGSKSETINDVNRQNADPNVLNTESSSTAQAATMSLVALATFIVTAYLRHTL</sequence>
<reference evidence="2" key="1">
    <citation type="submission" date="2022-01" db="EMBL/GenBank/DDBJ databases">
        <authorList>
            <person name="Braso-Vives M."/>
        </authorList>
    </citation>
    <scope>NUCLEOTIDE SEQUENCE</scope>
</reference>
<accession>A0A8K0EA65</accession>
<keyword evidence="3" id="KW-1185">Reference proteome</keyword>
<feature type="compositionally biased region" description="Polar residues" evidence="1">
    <location>
        <begin position="88"/>
        <end position="108"/>
    </location>
</feature>
<dbReference type="Proteomes" id="UP000838412">
    <property type="component" value="Chromosome 14"/>
</dbReference>
<dbReference type="EMBL" id="OV696699">
    <property type="protein sequence ID" value="CAH1245042.1"/>
    <property type="molecule type" value="Genomic_DNA"/>
</dbReference>
<feature type="region of interest" description="Disordered" evidence="1">
    <location>
        <begin position="17"/>
        <end position="108"/>
    </location>
</feature>
<name>A0A8K0EA65_BRALA</name>
<evidence type="ECO:0000256" key="1">
    <source>
        <dbReference type="SAM" id="MobiDB-lite"/>
    </source>
</evidence>
<proteinExistence type="predicted"/>
<evidence type="ECO:0000313" key="3">
    <source>
        <dbReference type="Proteomes" id="UP000838412"/>
    </source>
</evidence>
<protein>
    <submittedName>
        <fullName evidence="2">Hypp7424 protein</fullName>
    </submittedName>
</protein>
<evidence type="ECO:0000313" key="2">
    <source>
        <dbReference type="EMBL" id="CAH1245042.1"/>
    </source>
</evidence>
<organism evidence="2 3">
    <name type="scientific">Branchiostoma lanceolatum</name>
    <name type="common">Common lancelet</name>
    <name type="synonym">Amphioxus lanceolatum</name>
    <dbReference type="NCBI Taxonomy" id="7740"/>
    <lineage>
        <taxon>Eukaryota</taxon>
        <taxon>Metazoa</taxon>
        <taxon>Chordata</taxon>
        <taxon>Cephalochordata</taxon>
        <taxon>Leptocardii</taxon>
        <taxon>Amphioxiformes</taxon>
        <taxon>Branchiostomatidae</taxon>
        <taxon>Branchiostoma</taxon>
    </lineage>
</organism>
<feature type="compositionally biased region" description="Acidic residues" evidence="1">
    <location>
        <begin position="36"/>
        <end position="46"/>
    </location>
</feature>
<gene>
    <name evidence="2" type="primary">Hypp7424</name>
    <name evidence="2" type="ORF">BLAG_LOCUS7506</name>
</gene>
<dbReference type="AlphaFoldDB" id="A0A8K0EA65"/>